<proteinExistence type="predicted"/>
<keyword evidence="1" id="KW-0175">Coiled coil</keyword>
<evidence type="ECO:0000313" key="3">
    <source>
        <dbReference type="EMBL" id="KAF3489383.1"/>
    </source>
</evidence>
<dbReference type="InterPro" id="IPR021109">
    <property type="entry name" value="Peptidase_aspartic_dom_sf"/>
</dbReference>
<reference evidence="3" key="1">
    <citation type="submission" date="2019-12" db="EMBL/GenBank/DDBJ databases">
        <title>Genome sequencing and annotation of Brassica cretica.</title>
        <authorList>
            <person name="Studholme D.J."/>
            <person name="Sarris P."/>
        </authorList>
    </citation>
    <scope>NUCLEOTIDE SEQUENCE</scope>
    <source>
        <strain evidence="3">PFS-109/04</strain>
        <tissue evidence="3">Leaf</tissue>
    </source>
</reference>
<gene>
    <name evidence="3" type="ORF">F2Q69_00053373</name>
</gene>
<feature type="compositionally biased region" description="Basic residues" evidence="2">
    <location>
        <begin position="253"/>
        <end position="262"/>
    </location>
</feature>
<accession>A0A8S9N288</accession>
<sequence>MSSNDRQESSSIDRHPPFTCRVWLPIIDVARLNAFRHPSKPSETSIDNNQQSEDAPEPMVVELATVGRTLRKRKKKVIKHLKREASDKEMDNFTKRVLRIPLDKPFDEAYFTHRLWKFFRETKQNEKDIERIFHQREYEIRDYIEEEEAFKGFVHFYGLFSKELRRNHQKCRIPDPELDRWDGHGSRKRTSQSGNMKTSIPWPRKKVKNIRKLRLNLIRAKRQLGRSRDYSVLSMLSIFRTNNVWNPYAGKSKSGKVRKSKRTAGQSSRGAADGAGLSELPTDQVQTNTGGVLPSDPANLTGTKQDGQQHQEGGEEEMESSNANRDGDQREKMADGTANAPAALSREDLIEAMKVIGNQVAAMTQLFTPLVNSSVGQATPELRMVLVKPRSREGSVSERLCNVWLADARDELVIVYETVKKLCIGSHVSNWVERPGTGLTRNLEVQIGNAPVPVDFHVLDIKLNWISSLLLGRAFMATVGAVFDMQTNKLCLTLIDPNVYYDPIPSYYVSRPYSPAHSYIKDNIEELIYDIETWRYKMFDEFYRHIDDVYFRLLNPVAALERQMEALKMKIDSLHETIQRQQDHITKGEDAIKIFVGHAGLGPDPNPRPEWGLDIHWIGVLMQVWKQKLEETRSCQSNQSKFDIQSQPSIDGHSCCRSTAKRAKPDLVPSRLMAQVPDHLQYYPWCAFQGLLILGPVSSLTVVILASGFDSSAQISGFRAVVLLAPCRGWTLDQNRFSSSSP</sequence>
<dbReference type="EMBL" id="QGKX02002183">
    <property type="protein sequence ID" value="KAF3489383.1"/>
    <property type="molecule type" value="Genomic_DNA"/>
</dbReference>
<dbReference type="Gene3D" id="2.40.70.10">
    <property type="entry name" value="Acid Proteases"/>
    <property type="match status" value="1"/>
</dbReference>
<evidence type="ECO:0000313" key="4">
    <source>
        <dbReference type="Proteomes" id="UP000712600"/>
    </source>
</evidence>
<dbReference type="Proteomes" id="UP000712600">
    <property type="component" value="Unassembled WGS sequence"/>
</dbReference>
<dbReference type="AlphaFoldDB" id="A0A8S9N288"/>
<protein>
    <recommendedName>
        <fullName evidence="5">Retrotransposon gag domain-containing protein</fullName>
    </recommendedName>
</protein>
<feature type="region of interest" description="Disordered" evidence="2">
    <location>
        <begin position="247"/>
        <end position="341"/>
    </location>
</feature>
<evidence type="ECO:0000256" key="2">
    <source>
        <dbReference type="SAM" id="MobiDB-lite"/>
    </source>
</evidence>
<feature type="region of interest" description="Disordered" evidence="2">
    <location>
        <begin position="177"/>
        <end position="200"/>
    </location>
</feature>
<evidence type="ECO:0000256" key="1">
    <source>
        <dbReference type="SAM" id="Coils"/>
    </source>
</evidence>
<feature type="region of interest" description="Disordered" evidence="2">
    <location>
        <begin position="38"/>
        <end position="57"/>
    </location>
</feature>
<feature type="compositionally biased region" description="Polar residues" evidence="2">
    <location>
        <begin position="41"/>
        <end position="53"/>
    </location>
</feature>
<evidence type="ECO:0008006" key="5">
    <source>
        <dbReference type="Google" id="ProtNLM"/>
    </source>
</evidence>
<feature type="compositionally biased region" description="Polar residues" evidence="2">
    <location>
        <begin position="281"/>
        <end position="290"/>
    </location>
</feature>
<comment type="caution">
    <text evidence="3">The sequence shown here is derived from an EMBL/GenBank/DDBJ whole genome shotgun (WGS) entry which is preliminary data.</text>
</comment>
<feature type="compositionally biased region" description="Basic and acidic residues" evidence="2">
    <location>
        <begin position="325"/>
        <end position="334"/>
    </location>
</feature>
<feature type="coiled-coil region" evidence="1">
    <location>
        <begin position="557"/>
        <end position="584"/>
    </location>
</feature>
<name>A0A8S9N288_BRACR</name>
<organism evidence="3 4">
    <name type="scientific">Brassica cretica</name>
    <name type="common">Mustard</name>
    <dbReference type="NCBI Taxonomy" id="69181"/>
    <lineage>
        <taxon>Eukaryota</taxon>
        <taxon>Viridiplantae</taxon>
        <taxon>Streptophyta</taxon>
        <taxon>Embryophyta</taxon>
        <taxon>Tracheophyta</taxon>
        <taxon>Spermatophyta</taxon>
        <taxon>Magnoliopsida</taxon>
        <taxon>eudicotyledons</taxon>
        <taxon>Gunneridae</taxon>
        <taxon>Pentapetalae</taxon>
        <taxon>rosids</taxon>
        <taxon>malvids</taxon>
        <taxon>Brassicales</taxon>
        <taxon>Brassicaceae</taxon>
        <taxon>Brassiceae</taxon>
        <taxon>Brassica</taxon>
    </lineage>
</organism>